<evidence type="ECO:0000256" key="1">
    <source>
        <dbReference type="SAM" id="SignalP"/>
    </source>
</evidence>
<keyword evidence="1" id="KW-0732">Signal</keyword>
<accession>A0AA96LTL3</accession>
<evidence type="ECO:0000313" key="3">
    <source>
        <dbReference type="Proteomes" id="UP001304650"/>
    </source>
</evidence>
<dbReference type="Gene3D" id="1.50.10.100">
    <property type="entry name" value="Chondroitin AC/alginate lyase"/>
    <property type="match status" value="1"/>
</dbReference>
<dbReference type="EMBL" id="CP130319">
    <property type="protein sequence ID" value="WNR45763.1"/>
    <property type="molecule type" value="Genomic_DNA"/>
</dbReference>
<organism evidence="2 3">
    <name type="scientific">Paenibacillus roseopurpureus</name>
    <dbReference type="NCBI Taxonomy" id="2918901"/>
    <lineage>
        <taxon>Bacteria</taxon>
        <taxon>Bacillati</taxon>
        <taxon>Bacillota</taxon>
        <taxon>Bacilli</taxon>
        <taxon>Bacillales</taxon>
        <taxon>Paenibacillaceae</taxon>
        <taxon>Paenibacillus</taxon>
    </lineage>
</organism>
<proteinExistence type="predicted"/>
<reference evidence="2" key="1">
    <citation type="submission" date="2022-02" db="EMBL/GenBank/DDBJ databases">
        <title>Paenibacillus sp. MBLB1832 Whole Genome Shotgun Sequencing.</title>
        <authorList>
            <person name="Hwang C.Y."/>
            <person name="Cho E.-S."/>
            <person name="Seo M.-J."/>
        </authorList>
    </citation>
    <scope>NUCLEOTIDE SEQUENCE</scope>
    <source>
        <strain evidence="2">MBLB1832</strain>
    </source>
</reference>
<feature type="signal peptide" evidence="1">
    <location>
        <begin position="1"/>
        <end position="29"/>
    </location>
</feature>
<dbReference type="KEGG" id="proo:MJB10_06585"/>
<name>A0AA96LTL3_9BACL</name>
<feature type="chain" id="PRO_5041643488" evidence="1">
    <location>
        <begin position="30"/>
        <end position="829"/>
    </location>
</feature>
<dbReference type="InterPro" id="IPR008929">
    <property type="entry name" value="Chondroitin_lyas"/>
</dbReference>
<dbReference type="RefSeq" id="WP_314802776.1">
    <property type="nucleotide sequence ID" value="NZ_CP130319.1"/>
</dbReference>
<keyword evidence="3" id="KW-1185">Reference proteome</keyword>
<sequence>MYVRKTILAVMPVISLIASCLPLGTPAHAGVSRTWWVFMTPEDAVALYQSPGFHSIRTEARTFHLYGSAWPITPLDHASMWVYDMGIAQELLSATYMALKYGQYGGVPSSETDLYLKRMVSNWMDIIQAGPASMFTNNIPQQSSDLNGHEDPPLPFQAGWFEGDIALRSWLSGALQSYDAIRDDITSQEREVIDRWLGDVADQLWERTGALYPDLANNRSMSAAAQAHVIALVLQDRLRFQSYFDDPNRSMKQVFSQLNYPPNPSATPAFPDRPGFSKEMNDRDGLHGIDTVRHGLHALATLSYVAKHGGQSSWDVYANTTDTALRDGIFDTWYDIAGDLHQTFIDYAQSVEALQGLPTMTTPQILQAGVWDGFAYFQPRFMNIGSTYGVSKWTWPGTRMNHNIGAVTIRTGVEILRKERSRIANGITTAINPVPLSQWNTTQLSLNETMLTPQTRTFTFQAEVKPSSTSGISYIGLANDKASFGGKTVLKLRFNSNGKIEAFNGSAYAASNVSYSANTSYSIRLTVDVVNRNYSAYVTPSGGVEQTIGTDLSFDTSVPNVTSIKWWVYKNDGSRLDITVPRTSSSTSAVPYTPTAGLPSVTGIQIGFEPGEGYTVGNDVKGSPSAVGTKWSSDVANIFTIVNGIGNGGGAAAQSSLQAQANKSIYYKPVSNELGGQIGYPTSPISGQVQFSVDVRLDSDPATMESGMSWLLSFGRDSNGSLTGRAVRLEIADNGQLKYYSGSNSIKAKTASGTDYKLVKGSYVTLAGIIDYNTDQFTLSIGGITQNNGSWISTISSNLDEFGGIYFTQGGTSQYKQLSIDNLTLWKLP</sequence>
<dbReference type="SUPFAM" id="SSF48230">
    <property type="entry name" value="Chondroitin AC/alginate lyase"/>
    <property type="match status" value="1"/>
</dbReference>
<gene>
    <name evidence="2" type="ORF">MJB10_06585</name>
</gene>
<dbReference type="PROSITE" id="PS51257">
    <property type="entry name" value="PROKAR_LIPOPROTEIN"/>
    <property type="match status" value="1"/>
</dbReference>
<dbReference type="Proteomes" id="UP001304650">
    <property type="component" value="Chromosome"/>
</dbReference>
<protein>
    <submittedName>
        <fullName evidence="2">Uncharacterized protein</fullName>
    </submittedName>
</protein>
<dbReference type="AlphaFoldDB" id="A0AA96LTL3"/>
<evidence type="ECO:0000313" key="2">
    <source>
        <dbReference type="EMBL" id="WNR45763.1"/>
    </source>
</evidence>